<evidence type="ECO:0000256" key="15">
    <source>
        <dbReference type="SAM" id="Phobius"/>
    </source>
</evidence>
<dbReference type="InterPro" id="IPR005467">
    <property type="entry name" value="His_kinase_dom"/>
</dbReference>
<keyword evidence="9" id="KW-0418">Kinase</keyword>
<feature type="domain" description="HAMP" evidence="20">
    <location>
        <begin position="373"/>
        <end position="429"/>
    </location>
</feature>
<evidence type="ECO:0000256" key="6">
    <source>
        <dbReference type="ARBA" id="ARBA00022679"/>
    </source>
</evidence>
<dbReference type="SUPFAM" id="SSF103190">
    <property type="entry name" value="Sensory domain-like"/>
    <property type="match status" value="1"/>
</dbReference>
<dbReference type="PANTHER" id="PTHR45339:SF1">
    <property type="entry name" value="HYBRID SIGNAL TRANSDUCTION HISTIDINE KINASE J"/>
    <property type="match status" value="1"/>
</dbReference>
<evidence type="ECO:0000256" key="4">
    <source>
        <dbReference type="ARBA" id="ARBA00022475"/>
    </source>
</evidence>
<dbReference type="CDD" id="cd16922">
    <property type="entry name" value="HATPase_EvgS-ArcB-TorS-like"/>
    <property type="match status" value="1"/>
</dbReference>
<evidence type="ECO:0000256" key="8">
    <source>
        <dbReference type="ARBA" id="ARBA00022741"/>
    </source>
</evidence>
<dbReference type="InterPro" id="IPR000014">
    <property type="entry name" value="PAS"/>
</dbReference>
<dbReference type="Gene3D" id="1.10.287.130">
    <property type="match status" value="1"/>
</dbReference>
<dbReference type="NCBIfam" id="TIGR00229">
    <property type="entry name" value="sensory_box"/>
    <property type="match status" value="3"/>
</dbReference>
<dbReference type="EC" id="2.7.13.3" evidence="3"/>
<dbReference type="CDD" id="cd06225">
    <property type="entry name" value="HAMP"/>
    <property type="match status" value="1"/>
</dbReference>
<evidence type="ECO:0000256" key="2">
    <source>
        <dbReference type="ARBA" id="ARBA00004651"/>
    </source>
</evidence>
<keyword evidence="12" id="KW-0902">Two-component regulatory system</keyword>
<dbReference type="CDD" id="cd00082">
    <property type="entry name" value="HisKA"/>
    <property type="match status" value="1"/>
</dbReference>
<evidence type="ECO:0000256" key="9">
    <source>
        <dbReference type="ARBA" id="ARBA00022777"/>
    </source>
</evidence>
<dbReference type="InterPro" id="IPR029151">
    <property type="entry name" value="Sensor-like_sf"/>
</dbReference>
<dbReference type="InterPro" id="IPR035965">
    <property type="entry name" value="PAS-like_dom_sf"/>
</dbReference>
<dbReference type="Gene3D" id="3.30.565.10">
    <property type="entry name" value="Histidine kinase-like ATPase, C-terminal domain"/>
    <property type="match status" value="1"/>
</dbReference>
<dbReference type="PANTHER" id="PTHR45339">
    <property type="entry name" value="HYBRID SIGNAL TRANSDUCTION HISTIDINE KINASE J"/>
    <property type="match status" value="1"/>
</dbReference>
<evidence type="ECO:0000256" key="7">
    <source>
        <dbReference type="ARBA" id="ARBA00022692"/>
    </source>
</evidence>
<dbReference type="SUPFAM" id="SSF55785">
    <property type="entry name" value="PYP-like sensor domain (PAS domain)"/>
    <property type="match status" value="3"/>
</dbReference>
<keyword evidence="5 14" id="KW-0597">Phosphoprotein</keyword>
<dbReference type="Pfam" id="PF00672">
    <property type="entry name" value="HAMP"/>
    <property type="match status" value="1"/>
</dbReference>
<dbReference type="Pfam" id="PF00512">
    <property type="entry name" value="HisKA"/>
    <property type="match status" value="1"/>
</dbReference>
<evidence type="ECO:0000256" key="3">
    <source>
        <dbReference type="ARBA" id="ARBA00012438"/>
    </source>
</evidence>
<gene>
    <name evidence="21" type="ORF">H6F41_07605</name>
</gene>
<dbReference type="InterPro" id="IPR001789">
    <property type="entry name" value="Sig_transdc_resp-reg_receiver"/>
</dbReference>
<evidence type="ECO:0000259" key="18">
    <source>
        <dbReference type="PROSITE" id="PS50112"/>
    </source>
</evidence>
<dbReference type="Pfam" id="PF13426">
    <property type="entry name" value="PAS_9"/>
    <property type="match status" value="2"/>
</dbReference>
<dbReference type="InterPro" id="IPR013656">
    <property type="entry name" value="PAS_4"/>
</dbReference>
<accession>A0ABR7ZW61</accession>
<proteinExistence type="predicted"/>
<evidence type="ECO:0000259" key="17">
    <source>
        <dbReference type="PROSITE" id="PS50110"/>
    </source>
</evidence>
<dbReference type="PRINTS" id="PR00344">
    <property type="entry name" value="BCTRLSENSOR"/>
</dbReference>
<dbReference type="InterPro" id="IPR004358">
    <property type="entry name" value="Sig_transdc_His_kin-like_C"/>
</dbReference>
<protein>
    <recommendedName>
        <fullName evidence="3">histidine kinase</fullName>
        <ecNumber evidence="3">2.7.13.3</ecNumber>
    </recommendedName>
</protein>
<name>A0ABR7ZW61_9CYAN</name>
<dbReference type="Gene3D" id="6.10.340.10">
    <property type="match status" value="1"/>
</dbReference>
<dbReference type="Proteomes" id="UP000642094">
    <property type="component" value="Unassembled WGS sequence"/>
</dbReference>
<sequence>MIFSHKFLRSRSIPLQWLMLLAFVVQIFGAVAVVGYLSYRSGQDSVNRLASRLQTEISNRVTEKTTNYLQSLDQVNKNNISALRRKVWSFDDFSSQERQAWEQIQLYSLSPITIIGFGTATGGHRAVEQLKDGTFSIRAAPNGGGLYQTFTTNPDGSPAEVTTTTVKFDSRQRPWFQVAVKAKKAAWTKVYPHIYTGELLVALAEPIYDLGTQQLLGVTFSIKTLEEISRFVRGIDMKTGAVFVMDADQTLVATSSTLQKPYQTSPESPNQRLLKAFDSESPQISGAAKYLRDRNITAANIQQPQQFEMEINGDRQLVQAAPIRDRNGLEWLIVVVIPESDFIGELQSNQTLTILLCVITLLISAGISVLTTHWISKPILRLSRASKAISEEDWQTVGALTQQSGAITEINSLAIAFNQMSVRIHQHLEQQSTEIQDQAYWLNTMLEAIQDPIYMKDGEGRYLIANQQGLALFEMSDDYRGKTDADLAQNNLFYHDALLYCAESDELVWQKSVVVNGEERIPQRDGSERICDVTKVPLFNEDGSRKGLVIYGKDISDRKRAEIALAEESFRRKTLFDTSIDGIVILDQEWNIIDANASFAEMLGYSLTEIIHLNVIDFDVNWQQKEALDRQFIAQAPSINLFETRHRRKDGSIYEVEISANSVDWGGQIVKFCICRDICDRKRLEQELLHSRDLRELIFNESSDALFLVDNESLLILDCNQQAVQLFEVDSKADLIGTNGQILQKQAFTPEQLEKILQEINQKGFCNLEVEYVTRKGKEFWGDLSGKPITFGSEKLQIVRVVDISVRKQAEAALFAAKVAAEEATKAKSAFLASMSHEIRTPMNGVIGMTQLLEMTELDKEQADFVKTIRDSGECLLTIINDILDFSKIESGMLEIESQDFILEELISGVCKLLENQASARNVGLTYEIAPTVPSNIITDPTRLRQILLNLIGNAVKFTHNGRVSMAITGNLLPSVGQESHQYQLMFAITDTGIGIHGDRIDLLFQPFTQADNSISRQYGGTGLGLAISKRLVNLMGGTIWVESLGNIGGHPPLGWKLSSSAQTTQQGSIFYFTITTTLSNDTLRSQLPLYAQSSKSLINAQMAIKFPLRILLVEDNSVNQMIAKLILKRLGYQISVANNGLEALQAMQNYPYDLILMDVQMPSMDGLTATRMIRKKLKSNVRIIAMTANAMPEDRQACLDAGMDDYISKPIDIQDLARLITNS</sequence>
<dbReference type="InterPro" id="IPR036097">
    <property type="entry name" value="HisK_dim/P_sf"/>
</dbReference>
<feature type="domain" description="Histidine kinase" evidence="16">
    <location>
        <begin position="834"/>
        <end position="1044"/>
    </location>
</feature>
<dbReference type="InterPro" id="IPR001610">
    <property type="entry name" value="PAC"/>
</dbReference>
<dbReference type="CDD" id="cd00130">
    <property type="entry name" value="PAS"/>
    <property type="match status" value="3"/>
</dbReference>
<dbReference type="Pfam" id="PF02743">
    <property type="entry name" value="dCache_1"/>
    <property type="match status" value="1"/>
</dbReference>
<keyword evidence="6" id="KW-0808">Transferase</keyword>
<evidence type="ECO:0000256" key="12">
    <source>
        <dbReference type="ARBA" id="ARBA00023012"/>
    </source>
</evidence>
<keyword evidence="10" id="KW-0067">ATP-binding</keyword>
<dbReference type="InterPro" id="IPR000700">
    <property type="entry name" value="PAS-assoc_C"/>
</dbReference>
<dbReference type="SUPFAM" id="SSF47384">
    <property type="entry name" value="Homodimeric domain of signal transducing histidine kinase"/>
    <property type="match status" value="1"/>
</dbReference>
<dbReference type="SUPFAM" id="SSF55874">
    <property type="entry name" value="ATPase domain of HSP90 chaperone/DNA topoisomerase II/histidine kinase"/>
    <property type="match status" value="1"/>
</dbReference>
<dbReference type="Gene3D" id="3.40.50.2300">
    <property type="match status" value="1"/>
</dbReference>
<dbReference type="Pfam" id="PF08448">
    <property type="entry name" value="PAS_4"/>
    <property type="match status" value="1"/>
</dbReference>
<dbReference type="SUPFAM" id="SSF52172">
    <property type="entry name" value="CheY-like"/>
    <property type="match status" value="1"/>
</dbReference>
<dbReference type="PROSITE" id="PS50112">
    <property type="entry name" value="PAS"/>
    <property type="match status" value="1"/>
</dbReference>
<evidence type="ECO:0000259" key="19">
    <source>
        <dbReference type="PROSITE" id="PS50113"/>
    </source>
</evidence>
<dbReference type="InterPro" id="IPR036890">
    <property type="entry name" value="HATPase_C_sf"/>
</dbReference>
<dbReference type="InterPro" id="IPR011006">
    <property type="entry name" value="CheY-like_superfamily"/>
</dbReference>
<dbReference type="InterPro" id="IPR033479">
    <property type="entry name" value="dCache_1"/>
</dbReference>
<keyword evidence="11 15" id="KW-1133">Transmembrane helix</keyword>
<evidence type="ECO:0000313" key="21">
    <source>
        <dbReference type="EMBL" id="MBD2188005.1"/>
    </source>
</evidence>
<keyword evidence="22" id="KW-1185">Reference proteome</keyword>
<dbReference type="CDD" id="cd17546">
    <property type="entry name" value="REC_hyHK_CKI1_RcsC-like"/>
    <property type="match status" value="1"/>
</dbReference>
<evidence type="ECO:0000259" key="20">
    <source>
        <dbReference type="PROSITE" id="PS50885"/>
    </source>
</evidence>
<dbReference type="InterPro" id="IPR003660">
    <property type="entry name" value="HAMP_dom"/>
</dbReference>
<keyword evidence="4" id="KW-1003">Cell membrane</keyword>
<dbReference type="Pfam" id="PF00072">
    <property type="entry name" value="Response_reg"/>
    <property type="match status" value="1"/>
</dbReference>
<dbReference type="RefSeq" id="WP_190402866.1">
    <property type="nucleotide sequence ID" value="NZ_JACJQB010000010.1"/>
</dbReference>
<feature type="modified residue" description="4-aspartylphosphate" evidence="14">
    <location>
        <position position="1159"/>
    </location>
</feature>
<evidence type="ECO:0000313" key="22">
    <source>
        <dbReference type="Proteomes" id="UP000642094"/>
    </source>
</evidence>
<dbReference type="SMART" id="SM00304">
    <property type="entry name" value="HAMP"/>
    <property type="match status" value="1"/>
</dbReference>
<dbReference type="PROSITE" id="PS50885">
    <property type="entry name" value="HAMP"/>
    <property type="match status" value="1"/>
</dbReference>
<comment type="caution">
    <text evidence="21">The sequence shown here is derived from an EMBL/GenBank/DDBJ whole genome shotgun (WGS) entry which is preliminary data.</text>
</comment>
<keyword evidence="13 15" id="KW-0472">Membrane</keyword>
<dbReference type="InterPro" id="IPR003661">
    <property type="entry name" value="HisK_dim/P_dom"/>
</dbReference>
<keyword evidence="7 15" id="KW-0812">Transmembrane</keyword>
<dbReference type="Pfam" id="PF02518">
    <property type="entry name" value="HATPase_c"/>
    <property type="match status" value="1"/>
</dbReference>
<evidence type="ECO:0000256" key="11">
    <source>
        <dbReference type="ARBA" id="ARBA00022989"/>
    </source>
</evidence>
<evidence type="ECO:0000256" key="5">
    <source>
        <dbReference type="ARBA" id="ARBA00022553"/>
    </source>
</evidence>
<dbReference type="SMART" id="SM00086">
    <property type="entry name" value="PAC"/>
    <property type="match status" value="3"/>
</dbReference>
<dbReference type="EMBL" id="JACJQB010000010">
    <property type="protein sequence ID" value="MBD2188005.1"/>
    <property type="molecule type" value="Genomic_DNA"/>
</dbReference>
<dbReference type="PROSITE" id="PS50110">
    <property type="entry name" value="RESPONSE_REGULATORY"/>
    <property type="match status" value="1"/>
</dbReference>
<feature type="domain" description="Response regulatory" evidence="17">
    <location>
        <begin position="1110"/>
        <end position="1224"/>
    </location>
</feature>
<dbReference type="SMART" id="SM00091">
    <property type="entry name" value="PAS"/>
    <property type="match status" value="3"/>
</dbReference>
<evidence type="ECO:0000256" key="14">
    <source>
        <dbReference type="PROSITE-ProRule" id="PRU00169"/>
    </source>
</evidence>
<feature type="domain" description="PAS" evidence="18">
    <location>
        <begin position="568"/>
        <end position="611"/>
    </location>
</feature>
<keyword evidence="8" id="KW-0547">Nucleotide-binding</keyword>
<dbReference type="PROSITE" id="PS50113">
    <property type="entry name" value="PAC"/>
    <property type="match status" value="1"/>
</dbReference>
<evidence type="ECO:0000259" key="16">
    <source>
        <dbReference type="PROSITE" id="PS50109"/>
    </source>
</evidence>
<evidence type="ECO:0000256" key="13">
    <source>
        <dbReference type="ARBA" id="ARBA00023136"/>
    </source>
</evidence>
<dbReference type="Gene3D" id="3.30.450.20">
    <property type="entry name" value="PAS domain"/>
    <property type="match status" value="4"/>
</dbReference>
<dbReference type="SMART" id="SM00388">
    <property type="entry name" value="HisKA"/>
    <property type="match status" value="1"/>
</dbReference>
<dbReference type="PROSITE" id="PS50109">
    <property type="entry name" value="HIS_KIN"/>
    <property type="match status" value="1"/>
</dbReference>
<feature type="domain" description="PAC" evidence="19">
    <location>
        <begin position="515"/>
        <end position="567"/>
    </location>
</feature>
<dbReference type="SMART" id="SM00448">
    <property type="entry name" value="REC"/>
    <property type="match status" value="1"/>
</dbReference>
<organism evidence="21 22">
    <name type="scientific">Pseudanabaena mucicola FACHB-723</name>
    <dbReference type="NCBI Taxonomy" id="2692860"/>
    <lineage>
        <taxon>Bacteria</taxon>
        <taxon>Bacillati</taxon>
        <taxon>Cyanobacteriota</taxon>
        <taxon>Cyanophyceae</taxon>
        <taxon>Pseudanabaenales</taxon>
        <taxon>Pseudanabaenaceae</taxon>
        <taxon>Pseudanabaena</taxon>
    </lineage>
</organism>
<dbReference type="InterPro" id="IPR003594">
    <property type="entry name" value="HATPase_dom"/>
</dbReference>
<evidence type="ECO:0000256" key="10">
    <source>
        <dbReference type="ARBA" id="ARBA00022840"/>
    </source>
</evidence>
<evidence type="ECO:0000256" key="1">
    <source>
        <dbReference type="ARBA" id="ARBA00000085"/>
    </source>
</evidence>
<feature type="transmembrane region" description="Helical" evidence="15">
    <location>
        <begin position="15"/>
        <end position="39"/>
    </location>
</feature>
<dbReference type="SMART" id="SM00387">
    <property type="entry name" value="HATPase_c"/>
    <property type="match status" value="1"/>
</dbReference>
<reference evidence="21 22" key="1">
    <citation type="journal article" date="2020" name="ISME J.">
        <title>Comparative genomics reveals insights into cyanobacterial evolution and habitat adaptation.</title>
        <authorList>
            <person name="Chen M.Y."/>
            <person name="Teng W.K."/>
            <person name="Zhao L."/>
            <person name="Hu C.X."/>
            <person name="Zhou Y.K."/>
            <person name="Han B.P."/>
            <person name="Song L.R."/>
            <person name="Shu W.S."/>
        </authorList>
    </citation>
    <scope>NUCLEOTIDE SEQUENCE [LARGE SCALE GENOMIC DNA]</scope>
    <source>
        <strain evidence="21 22">FACHB-723</strain>
    </source>
</reference>
<feature type="transmembrane region" description="Helical" evidence="15">
    <location>
        <begin position="352"/>
        <end position="375"/>
    </location>
</feature>
<comment type="subcellular location">
    <subcellularLocation>
        <location evidence="2">Cell membrane</location>
        <topology evidence="2">Multi-pass membrane protein</topology>
    </subcellularLocation>
</comment>
<comment type="catalytic activity">
    <reaction evidence="1">
        <text>ATP + protein L-histidine = ADP + protein N-phospho-L-histidine.</text>
        <dbReference type="EC" id="2.7.13.3"/>
    </reaction>
</comment>